<comment type="caution">
    <text evidence="1">The sequence shown here is derived from an EMBL/GenBank/DDBJ whole genome shotgun (WGS) entry which is preliminary data.</text>
</comment>
<sequence length="96" mass="10681">MDKSVSYVSKNGGLLSHRFVLFSSSCLVHLSFHTVYLCNISFLCSVTYHISTLSTKAEISIPIFLHCLLQTDQCRANCLVEEHLVSSTSNKSVVLQ</sequence>
<gene>
    <name evidence="1" type="ORF">CUNI_LOCUS19707</name>
</gene>
<evidence type="ECO:0000313" key="2">
    <source>
        <dbReference type="Proteomes" id="UP000678393"/>
    </source>
</evidence>
<reference evidence="1" key="1">
    <citation type="submission" date="2021-04" db="EMBL/GenBank/DDBJ databases">
        <authorList>
            <consortium name="Molecular Ecology Group"/>
        </authorList>
    </citation>
    <scope>NUCLEOTIDE SEQUENCE</scope>
</reference>
<dbReference type="AlphaFoldDB" id="A0A8S3ZXF9"/>
<name>A0A8S3ZXF9_9EUPU</name>
<dbReference type="EMBL" id="CAJHNH020006879">
    <property type="protein sequence ID" value="CAG5134149.1"/>
    <property type="molecule type" value="Genomic_DNA"/>
</dbReference>
<proteinExistence type="predicted"/>
<keyword evidence="2" id="KW-1185">Reference proteome</keyword>
<protein>
    <submittedName>
        <fullName evidence="1">Uncharacterized protein</fullName>
    </submittedName>
</protein>
<organism evidence="1 2">
    <name type="scientific">Candidula unifasciata</name>
    <dbReference type="NCBI Taxonomy" id="100452"/>
    <lineage>
        <taxon>Eukaryota</taxon>
        <taxon>Metazoa</taxon>
        <taxon>Spiralia</taxon>
        <taxon>Lophotrochozoa</taxon>
        <taxon>Mollusca</taxon>
        <taxon>Gastropoda</taxon>
        <taxon>Heterobranchia</taxon>
        <taxon>Euthyneura</taxon>
        <taxon>Panpulmonata</taxon>
        <taxon>Eupulmonata</taxon>
        <taxon>Stylommatophora</taxon>
        <taxon>Helicina</taxon>
        <taxon>Helicoidea</taxon>
        <taxon>Geomitridae</taxon>
        <taxon>Candidula</taxon>
    </lineage>
</organism>
<accession>A0A8S3ZXF9</accession>
<evidence type="ECO:0000313" key="1">
    <source>
        <dbReference type="EMBL" id="CAG5134149.1"/>
    </source>
</evidence>
<dbReference type="Proteomes" id="UP000678393">
    <property type="component" value="Unassembled WGS sequence"/>
</dbReference>
<feature type="non-terminal residue" evidence="1">
    <location>
        <position position="1"/>
    </location>
</feature>